<comment type="caution">
    <text evidence="1">The sequence shown here is derived from an EMBL/GenBank/DDBJ whole genome shotgun (WGS) entry which is preliminary data.</text>
</comment>
<evidence type="ECO:0000313" key="1">
    <source>
        <dbReference type="EMBL" id="KAI9549447.1"/>
    </source>
</evidence>
<dbReference type="Proteomes" id="UP000820818">
    <property type="component" value="Unassembled WGS sequence"/>
</dbReference>
<reference evidence="1" key="1">
    <citation type="submission" date="2022-05" db="EMBL/GenBank/DDBJ databases">
        <title>A multi-omics perspective on studying reproductive biology in Daphnia sinensis.</title>
        <authorList>
            <person name="Jia J."/>
        </authorList>
    </citation>
    <scope>NUCLEOTIDE SEQUENCE</scope>
    <source>
        <strain evidence="1">WSL</strain>
    </source>
</reference>
<evidence type="ECO:0000313" key="2">
    <source>
        <dbReference type="Proteomes" id="UP000820818"/>
    </source>
</evidence>
<sequence>MILQDSTQNVATLSNTGGVTSFSIKATAKSFQILSAGLYSNKIKAIVRELSTNALDAHIAIGKAHIPFSVHLPSSMEPYFSVQDYGVGLTEEESTKTGSNDFVGALGLGSKSPFSYTSNFTITAVKNGIKNIFTAFISDSGVPNIAKMFSEQTEESSGVEIKFAVDSSSDFHNFANEACNVYKYFKKLSMQLRTWLERPRG</sequence>
<dbReference type="AlphaFoldDB" id="A0AAD5KDJ4"/>
<dbReference type="InterPro" id="IPR036890">
    <property type="entry name" value="HATPase_C_sf"/>
</dbReference>
<protein>
    <submittedName>
        <fullName evidence="1">Uncharacterized protein</fullName>
    </submittedName>
</protein>
<accession>A0AAD5KDJ4</accession>
<gene>
    <name evidence="1" type="ORF">GHT06_001847</name>
</gene>
<keyword evidence="2" id="KW-1185">Reference proteome</keyword>
<name>A0AAD5KDJ4_9CRUS</name>
<dbReference type="EMBL" id="WJBH02000296">
    <property type="protein sequence ID" value="KAI9549447.1"/>
    <property type="molecule type" value="Genomic_DNA"/>
</dbReference>
<proteinExistence type="predicted"/>
<organism evidence="1 2">
    <name type="scientific">Daphnia sinensis</name>
    <dbReference type="NCBI Taxonomy" id="1820382"/>
    <lineage>
        <taxon>Eukaryota</taxon>
        <taxon>Metazoa</taxon>
        <taxon>Ecdysozoa</taxon>
        <taxon>Arthropoda</taxon>
        <taxon>Crustacea</taxon>
        <taxon>Branchiopoda</taxon>
        <taxon>Diplostraca</taxon>
        <taxon>Cladocera</taxon>
        <taxon>Anomopoda</taxon>
        <taxon>Daphniidae</taxon>
        <taxon>Daphnia</taxon>
        <taxon>Daphnia similis group</taxon>
    </lineage>
</organism>
<dbReference type="Gene3D" id="3.30.565.10">
    <property type="entry name" value="Histidine kinase-like ATPase, C-terminal domain"/>
    <property type="match status" value="1"/>
</dbReference>
<dbReference type="SUPFAM" id="SSF55874">
    <property type="entry name" value="ATPase domain of HSP90 chaperone/DNA topoisomerase II/histidine kinase"/>
    <property type="match status" value="1"/>
</dbReference>